<organism evidence="5 6">
    <name type="scientific">Physocladia obscura</name>
    <dbReference type="NCBI Taxonomy" id="109957"/>
    <lineage>
        <taxon>Eukaryota</taxon>
        <taxon>Fungi</taxon>
        <taxon>Fungi incertae sedis</taxon>
        <taxon>Chytridiomycota</taxon>
        <taxon>Chytridiomycota incertae sedis</taxon>
        <taxon>Chytridiomycetes</taxon>
        <taxon>Chytridiales</taxon>
        <taxon>Chytriomycetaceae</taxon>
        <taxon>Physocladia</taxon>
    </lineage>
</organism>
<comment type="caution">
    <text evidence="5">The sequence shown here is derived from an EMBL/GenBank/DDBJ whole genome shotgun (WGS) entry which is preliminary data.</text>
</comment>
<evidence type="ECO:0000313" key="5">
    <source>
        <dbReference type="EMBL" id="KAJ3112432.1"/>
    </source>
</evidence>
<evidence type="ECO:0000259" key="4">
    <source>
        <dbReference type="PROSITE" id="PS50002"/>
    </source>
</evidence>
<evidence type="ECO:0000256" key="3">
    <source>
        <dbReference type="SAM" id="Phobius"/>
    </source>
</evidence>
<accession>A0AAD5SVX2</accession>
<keyword evidence="3" id="KW-0812">Transmembrane</keyword>
<gene>
    <name evidence="5" type="ORF">HK100_002340</name>
</gene>
<dbReference type="AlphaFoldDB" id="A0AAD5SVX2"/>
<dbReference type="InterPro" id="IPR036028">
    <property type="entry name" value="SH3-like_dom_sf"/>
</dbReference>
<dbReference type="InterPro" id="IPR001452">
    <property type="entry name" value="SH3_domain"/>
</dbReference>
<keyword evidence="1 2" id="KW-0728">SH3 domain</keyword>
<evidence type="ECO:0000256" key="1">
    <source>
        <dbReference type="ARBA" id="ARBA00022443"/>
    </source>
</evidence>
<keyword evidence="3" id="KW-0472">Membrane</keyword>
<evidence type="ECO:0000313" key="6">
    <source>
        <dbReference type="Proteomes" id="UP001211907"/>
    </source>
</evidence>
<name>A0AAD5SVX2_9FUNG</name>
<keyword evidence="3" id="KW-1133">Transmembrane helix</keyword>
<dbReference type="SUPFAM" id="SSF50044">
    <property type="entry name" value="SH3-domain"/>
    <property type="match status" value="1"/>
</dbReference>
<sequence length="431" mass="46063">MSSSCFSLAESAECGQLTGQFIAASGSVQDTTSLDAYVASALSGSAFATYGCPNYDTHHIRFQQSLICHSMVVLSHATCGNQSTVTYIPFCHQACIDNLDSVELLFNNSAVCDVSPAASVMQARDSFNSTQLNTCANLFPTVEATTCSMGLSVELENVGFKYPEDAVSFCANIAALSLQDSKMCASFLAGMNSTSQLLPVPLSQLTTEQKLALLLPARTLPYMASGIAWVVMVSIGVFWGRATIRIAQQNANKPDRQHGFLRGSFIESVISDLAETDVNTPGTNVSAANSWRRSVYDYIFGNRNSRIIPSVVTEDDDAILLEPNVFKRTTQTHSFGSGRGGGGGSGTSKKGKMQAIAPYVAADVDEISLAIGDIVTVKENYGDEWCLVKRVATGAVGFVPVACLDFLGSKSLFKAKVMVPQRTASKRTFGR</sequence>
<dbReference type="Pfam" id="PF14604">
    <property type="entry name" value="SH3_9"/>
    <property type="match status" value="1"/>
</dbReference>
<reference evidence="5" key="1">
    <citation type="submission" date="2020-05" db="EMBL/GenBank/DDBJ databases">
        <title>Phylogenomic resolution of chytrid fungi.</title>
        <authorList>
            <person name="Stajich J.E."/>
            <person name="Amses K."/>
            <person name="Simmons R."/>
            <person name="Seto K."/>
            <person name="Myers J."/>
            <person name="Bonds A."/>
            <person name="Quandt C.A."/>
            <person name="Barry K."/>
            <person name="Liu P."/>
            <person name="Grigoriev I."/>
            <person name="Longcore J.E."/>
            <person name="James T.Y."/>
        </authorList>
    </citation>
    <scope>NUCLEOTIDE SEQUENCE</scope>
    <source>
        <strain evidence="5">JEL0513</strain>
    </source>
</reference>
<dbReference type="PROSITE" id="PS50002">
    <property type="entry name" value="SH3"/>
    <property type="match status" value="1"/>
</dbReference>
<protein>
    <recommendedName>
        <fullName evidence="4">SH3 domain-containing protein</fullName>
    </recommendedName>
</protein>
<proteinExistence type="predicted"/>
<dbReference type="Proteomes" id="UP001211907">
    <property type="component" value="Unassembled WGS sequence"/>
</dbReference>
<feature type="domain" description="SH3" evidence="4">
    <location>
        <begin position="348"/>
        <end position="409"/>
    </location>
</feature>
<feature type="transmembrane region" description="Helical" evidence="3">
    <location>
        <begin position="220"/>
        <end position="239"/>
    </location>
</feature>
<dbReference type="SMART" id="SM00326">
    <property type="entry name" value="SH3"/>
    <property type="match status" value="1"/>
</dbReference>
<dbReference type="Gene3D" id="2.30.30.40">
    <property type="entry name" value="SH3 Domains"/>
    <property type="match status" value="1"/>
</dbReference>
<dbReference type="EMBL" id="JADGJH010001542">
    <property type="protein sequence ID" value="KAJ3112432.1"/>
    <property type="molecule type" value="Genomic_DNA"/>
</dbReference>
<keyword evidence="6" id="KW-1185">Reference proteome</keyword>
<evidence type="ECO:0000256" key="2">
    <source>
        <dbReference type="PROSITE-ProRule" id="PRU00192"/>
    </source>
</evidence>